<evidence type="ECO:0000313" key="1">
    <source>
        <dbReference type="EMBL" id="KAH7689329.1"/>
    </source>
</evidence>
<comment type="caution">
    <text evidence="1">The sequence shown here is derived from an EMBL/GenBank/DDBJ whole genome shotgun (WGS) entry which is preliminary data.</text>
</comment>
<organism evidence="1 2">
    <name type="scientific">Dioscorea alata</name>
    <name type="common">Purple yam</name>
    <dbReference type="NCBI Taxonomy" id="55571"/>
    <lineage>
        <taxon>Eukaryota</taxon>
        <taxon>Viridiplantae</taxon>
        <taxon>Streptophyta</taxon>
        <taxon>Embryophyta</taxon>
        <taxon>Tracheophyta</taxon>
        <taxon>Spermatophyta</taxon>
        <taxon>Magnoliopsida</taxon>
        <taxon>Liliopsida</taxon>
        <taxon>Dioscoreales</taxon>
        <taxon>Dioscoreaceae</taxon>
        <taxon>Dioscorea</taxon>
    </lineage>
</organism>
<name>A0ACB7WN44_DIOAL</name>
<keyword evidence="2" id="KW-1185">Reference proteome</keyword>
<dbReference type="EMBL" id="CM037013">
    <property type="protein sequence ID" value="KAH7689329.1"/>
    <property type="molecule type" value="Genomic_DNA"/>
</dbReference>
<accession>A0ACB7WN44</accession>
<dbReference type="Proteomes" id="UP000827976">
    <property type="component" value="Chromosome 3"/>
</dbReference>
<sequence>MSSMFENLQKKRFFPTMLEKDGVPISQDKHKETHMIGLSRRLSSFSINVQPLISASTALAFRRSQWMPSFGEFAGGPLRKW</sequence>
<protein>
    <submittedName>
        <fullName evidence="1">Uncharacterized protein</fullName>
    </submittedName>
</protein>
<evidence type="ECO:0000313" key="2">
    <source>
        <dbReference type="Proteomes" id="UP000827976"/>
    </source>
</evidence>
<proteinExistence type="predicted"/>
<reference evidence="2" key="1">
    <citation type="journal article" date="2022" name="Nat. Commun.">
        <title>Chromosome evolution and the genetic basis of agronomically important traits in greater yam.</title>
        <authorList>
            <person name="Bredeson J.V."/>
            <person name="Lyons J.B."/>
            <person name="Oniyinde I.O."/>
            <person name="Okereke N.R."/>
            <person name="Kolade O."/>
            <person name="Nnabue I."/>
            <person name="Nwadili C.O."/>
            <person name="Hribova E."/>
            <person name="Parker M."/>
            <person name="Nwogha J."/>
            <person name="Shu S."/>
            <person name="Carlson J."/>
            <person name="Kariba R."/>
            <person name="Muthemba S."/>
            <person name="Knop K."/>
            <person name="Barton G.J."/>
            <person name="Sherwood A.V."/>
            <person name="Lopez-Montes A."/>
            <person name="Asiedu R."/>
            <person name="Jamnadass R."/>
            <person name="Muchugi A."/>
            <person name="Goodstein D."/>
            <person name="Egesi C.N."/>
            <person name="Featherston J."/>
            <person name="Asfaw A."/>
            <person name="Simpson G.G."/>
            <person name="Dolezel J."/>
            <person name="Hendre P.S."/>
            <person name="Van Deynze A."/>
            <person name="Kumar P.L."/>
            <person name="Obidiegwu J.E."/>
            <person name="Bhattacharjee R."/>
            <person name="Rokhsar D.S."/>
        </authorList>
    </citation>
    <scope>NUCLEOTIDE SEQUENCE [LARGE SCALE GENOMIC DNA]</scope>
    <source>
        <strain evidence="2">cv. TDa95/00328</strain>
    </source>
</reference>
<gene>
    <name evidence="1" type="ORF">IHE45_03G090400</name>
</gene>